<evidence type="ECO:0000313" key="3">
    <source>
        <dbReference type="Proteomes" id="UP000282084"/>
    </source>
</evidence>
<reference evidence="2 3" key="1">
    <citation type="submission" date="2018-10" db="EMBL/GenBank/DDBJ databases">
        <title>Sequencing the genomes of 1000 actinobacteria strains.</title>
        <authorList>
            <person name="Klenk H.-P."/>
        </authorList>
    </citation>
    <scope>NUCLEOTIDE SEQUENCE [LARGE SCALE GENOMIC DNA]</scope>
    <source>
        <strain evidence="2 3">DSM 43800</strain>
    </source>
</reference>
<evidence type="ECO:0000256" key="1">
    <source>
        <dbReference type="SAM" id="MobiDB-lite"/>
    </source>
</evidence>
<dbReference type="OrthoDB" id="3697166at2"/>
<dbReference type="Proteomes" id="UP000282084">
    <property type="component" value="Unassembled WGS sequence"/>
</dbReference>
<keyword evidence="3" id="KW-1185">Reference proteome</keyword>
<proteinExistence type="predicted"/>
<name>A0A495W131_9PSEU</name>
<evidence type="ECO:0000313" key="2">
    <source>
        <dbReference type="EMBL" id="RKT55401.1"/>
    </source>
</evidence>
<feature type="compositionally biased region" description="Low complexity" evidence="1">
    <location>
        <begin position="71"/>
        <end position="87"/>
    </location>
</feature>
<gene>
    <name evidence="2" type="ORF">C8E97_4069</name>
</gene>
<protein>
    <submittedName>
        <fullName evidence="2">Uncharacterized protein</fullName>
    </submittedName>
</protein>
<dbReference type="EMBL" id="RBXO01000001">
    <property type="protein sequence ID" value="RKT55401.1"/>
    <property type="molecule type" value="Genomic_DNA"/>
</dbReference>
<dbReference type="AlphaFoldDB" id="A0A495W131"/>
<accession>A0A495W131</accession>
<dbReference type="RefSeq" id="WP_121007102.1">
    <property type="nucleotide sequence ID" value="NZ_RBXO01000001.1"/>
</dbReference>
<feature type="region of interest" description="Disordered" evidence="1">
    <location>
        <begin position="66"/>
        <end position="98"/>
    </location>
</feature>
<sequence>MSGDESPGPGEIWLGDLARAAHVLGIADADRLRAAAGLLGLDAAPARSVAPVVAADAPAGAPVLGFAGVRPTAGPDPGPDTGSDGPPARAPAPPGRFPALPEVVRIAEQPAPRSADAWHGVERVPEAGEHHLTARPRHVSLLPPRSQRAILQTVLSRPFPDGKVDLPALVDRIARGLPVRELPRQSVPTSRFGVQVLVDLGRAMAPFAADQRALVEQVRAVVGKHATEVRHFADSPLRGVWGDDDVAGPYHPPAPGCRVLLLSDLGLGGPRVDRDRSRHAEWSRFTTILRWHGCSPIGLVPFPPARWPGWLRGLLPLVCWDRTTTVSRARAGSSWG</sequence>
<comment type="caution">
    <text evidence="2">The sequence shown here is derived from an EMBL/GenBank/DDBJ whole genome shotgun (WGS) entry which is preliminary data.</text>
</comment>
<organism evidence="2 3">
    <name type="scientific">Saccharothrix australiensis</name>
    <dbReference type="NCBI Taxonomy" id="2072"/>
    <lineage>
        <taxon>Bacteria</taxon>
        <taxon>Bacillati</taxon>
        <taxon>Actinomycetota</taxon>
        <taxon>Actinomycetes</taxon>
        <taxon>Pseudonocardiales</taxon>
        <taxon>Pseudonocardiaceae</taxon>
        <taxon>Saccharothrix</taxon>
    </lineage>
</organism>